<evidence type="ECO:0000256" key="3">
    <source>
        <dbReference type="ARBA" id="ARBA00022741"/>
    </source>
</evidence>
<dbReference type="GO" id="GO:0005524">
    <property type="term" value="F:ATP binding"/>
    <property type="evidence" value="ECO:0007669"/>
    <property type="project" value="UniProtKB-KW"/>
</dbReference>
<keyword evidence="5" id="KW-0067">ATP-binding</keyword>
<dbReference type="SUPFAM" id="SSF53613">
    <property type="entry name" value="Ribokinase-like"/>
    <property type="match status" value="1"/>
</dbReference>
<dbReference type="PIRSF" id="PIRSF000535">
    <property type="entry name" value="1PFK/6PFK/LacC"/>
    <property type="match status" value="1"/>
</dbReference>
<dbReference type="PROSITE" id="PS00584">
    <property type="entry name" value="PFKB_KINASES_2"/>
    <property type="match status" value="1"/>
</dbReference>
<evidence type="ECO:0000256" key="4">
    <source>
        <dbReference type="ARBA" id="ARBA00022777"/>
    </source>
</evidence>
<dbReference type="InterPro" id="IPR017583">
    <property type="entry name" value="Tagatose/fructose_Pkinase"/>
</dbReference>
<evidence type="ECO:0000313" key="8">
    <source>
        <dbReference type="Proteomes" id="UP001596312"/>
    </source>
</evidence>
<dbReference type="PANTHER" id="PTHR46566">
    <property type="entry name" value="1-PHOSPHOFRUCTOKINASE-RELATED"/>
    <property type="match status" value="1"/>
</dbReference>
<dbReference type="Pfam" id="PF00294">
    <property type="entry name" value="PfkB"/>
    <property type="match status" value="1"/>
</dbReference>
<accession>A0ABD5V4P7</accession>
<dbReference type="InterPro" id="IPR029056">
    <property type="entry name" value="Ribokinase-like"/>
</dbReference>
<evidence type="ECO:0000259" key="6">
    <source>
        <dbReference type="Pfam" id="PF00294"/>
    </source>
</evidence>
<feature type="domain" description="Carbohydrate kinase PfkB" evidence="6">
    <location>
        <begin position="9"/>
        <end position="285"/>
    </location>
</feature>
<comment type="similarity">
    <text evidence="1">Belongs to the carbohydrate kinase PfkB family.</text>
</comment>
<evidence type="ECO:0000256" key="5">
    <source>
        <dbReference type="ARBA" id="ARBA00022840"/>
    </source>
</evidence>
<dbReference type="PANTHER" id="PTHR46566:SF2">
    <property type="entry name" value="ATP-DEPENDENT 6-PHOSPHOFRUCTOKINASE ISOZYME 2"/>
    <property type="match status" value="1"/>
</dbReference>
<evidence type="ECO:0000256" key="2">
    <source>
        <dbReference type="ARBA" id="ARBA00022679"/>
    </source>
</evidence>
<gene>
    <name evidence="7" type="primary">pfkB</name>
    <name evidence="7" type="ORF">ACFQGH_15155</name>
</gene>
<dbReference type="PROSITE" id="PS00583">
    <property type="entry name" value="PFKB_KINASES_1"/>
    <property type="match status" value="1"/>
</dbReference>
<dbReference type="EMBL" id="JBHSXQ010000004">
    <property type="protein sequence ID" value="MFC6906533.1"/>
    <property type="molecule type" value="Genomic_DNA"/>
</dbReference>
<dbReference type="Gene3D" id="3.40.1190.20">
    <property type="match status" value="1"/>
</dbReference>
<dbReference type="CDD" id="cd01164">
    <property type="entry name" value="FruK_PfkB_like"/>
    <property type="match status" value="1"/>
</dbReference>
<dbReference type="InterPro" id="IPR002173">
    <property type="entry name" value="Carboh/pur_kinase_PfkB_CS"/>
</dbReference>
<keyword evidence="3" id="KW-0547">Nucleotide-binding</keyword>
<sequence>MIATVTPNPAVDYTVSLSEPPVSGEVLRTDRTRYDAGGKGINVAKYLDALGTEAFATGFLGGFVGEYLEGRLAETELPAAFVDVDGTTRLNTTLLAPDEEYKINQLGPAIEPAAIDALVESLSDREPDTVVVAGSLPPGVDPGTIDRIAAAGDWATAVDCTGDVLGELSGQYALCKPNHVELAEATGRPVDSVESAIVAARELCDRGFDRVVASLGPDGAVSVTDERALHAPALDVEVADTVGAGDALLAGVLGAMDRGESPEAALKHGIAVSARVVDVSGTRVPSLKGIRSLSDRVSVAARD</sequence>
<keyword evidence="4" id="KW-0418">Kinase</keyword>
<proteinExistence type="inferred from homology"/>
<keyword evidence="8" id="KW-1185">Reference proteome</keyword>
<dbReference type="EC" id="2.7.1.56" evidence="7"/>
<dbReference type="RefSeq" id="WP_340605104.1">
    <property type="nucleotide sequence ID" value="NZ_JBBMXV010000004.1"/>
</dbReference>
<dbReference type="Proteomes" id="UP001596312">
    <property type="component" value="Unassembled WGS sequence"/>
</dbReference>
<dbReference type="AlphaFoldDB" id="A0ABD5V4P7"/>
<evidence type="ECO:0000256" key="1">
    <source>
        <dbReference type="ARBA" id="ARBA00010688"/>
    </source>
</evidence>
<protein>
    <submittedName>
        <fullName evidence="7">1-phosphofructokinase</fullName>
        <ecNumber evidence="7">2.7.1.56</ecNumber>
    </submittedName>
</protein>
<dbReference type="InterPro" id="IPR054902">
    <property type="entry name" value="pfkB_Halo"/>
</dbReference>
<comment type="caution">
    <text evidence="7">The sequence shown here is derived from an EMBL/GenBank/DDBJ whole genome shotgun (WGS) entry which is preliminary data.</text>
</comment>
<organism evidence="7 8">
    <name type="scientific">Halalkalicoccus tibetensis</name>
    <dbReference type="NCBI Taxonomy" id="175632"/>
    <lineage>
        <taxon>Archaea</taxon>
        <taxon>Methanobacteriati</taxon>
        <taxon>Methanobacteriota</taxon>
        <taxon>Stenosarchaea group</taxon>
        <taxon>Halobacteria</taxon>
        <taxon>Halobacteriales</taxon>
        <taxon>Halococcaceae</taxon>
        <taxon>Halalkalicoccus</taxon>
    </lineage>
</organism>
<name>A0ABD5V4P7_9EURY</name>
<dbReference type="NCBIfam" id="NF041320">
    <property type="entry name" value="pfkB_Halo"/>
    <property type="match status" value="1"/>
</dbReference>
<dbReference type="NCBIfam" id="TIGR03168">
    <property type="entry name" value="1-PFK"/>
    <property type="match status" value="1"/>
</dbReference>
<dbReference type="InterPro" id="IPR011611">
    <property type="entry name" value="PfkB_dom"/>
</dbReference>
<reference evidence="7 8" key="1">
    <citation type="journal article" date="2019" name="Int. J. Syst. Evol. Microbiol.">
        <title>The Global Catalogue of Microorganisms (GCM) 10K type strain sequencing project: providing services to taxonomists for standard genome sequencing and annotation.</title>
        <authorList>
            <consortium name="The Broad Institute Genomics Platform"/>
            <consortium name="The Broad Institute Genome Sequencing Center for Infectious Disease"/>
            <person name="Wu L."/>
            <person name="Ma J."/>
        </authorList>
    </citation>
    <scope>NUCLEOTIDE SEQUENCE [LARGE SCALE GENOMIC DNA]</scope>
    <source>
        <strain evidence="7 8">CGMCC 1.3240</strain>
    </source>
</reference>
<keyword evidence="2 7" id="KW-0808">Transferase</keyword>
<evidence type="ECO:0000313" key="7">
    <source>
        <dbReference type="EMBL" id="MFC6906533.1"/>
    </source>
</evidence>
<dbReference type="GO" id="GO:0008662">
    <property type="term" value="F:1-phosphofructokinase activity"/>
    <property type="evidence" value="ECO:0007669"/>
    <property type="project" value="UniProtKB-EC"/>
</dbReference>